<evidence type="ECO:0000313" key="2">
    <source>
        <dbReference type="Proteomes" id="UP000005709"/>
    </source>
</evidence>
<dbReference type="Proteomes" id="UP000005709">
    <property type="component" value="Unassembled WGS sequence"/>
</dbReference>
<organism evidence="1 2">
    <name type="scientific">Campylobacter gracilis RM3268</name>
    <dbReference type="NCBI Taxonomy" id="553220"/>
    <lineage>
        <taxon>Bacteria</taxon>
        <taxon>Pseudomonadati</taxon>
        <taxon>Campylobacterota</taxon>
        <taxon>Epsilonproteobacteria</taxon>
        <taxon>Campylobacterales</taxon>
        <taxon>Campylobacteraceae</taxon>
        <taxon>Campylobacter</taxon>
    </lineage>
</organism>
<gene>
    <name evidence="1" type="ORF">CAMGR0001_0601</name>
</gene>
<sequence length="45" mass="5102">MPQVSIQCVAPSKNLRHSVRNRANGILKFRRAAAGKFKNLKLLRL</sequence>
<reference evidence="1 2" key="1">
    <citation type="submission" date="2009-07" db="EMBL/GenBank/DDBJ databases">
        <authorList>
            <person name="Madupu R."/>
            <person name="Sebastian Y."/>
            <person name="Durkin A.S."/>
            <person name="Torralba M."/>
            <person name="Methe B."/>
            <person name="Sutton G.G."/>
            <person name="Strausberg R.L."/>
            <person name="Nelson K.E."/>
        </authorList>
    </citation>
    <scope>NUCLEOTIDE SEQUENCE [LARGE SCALE GENOMIC DNA]</scope>
    <source>
        <strain evidence="1 2">RM3268</strain>
    </source>
</reference>
<name>C8PI05_9BACT</name>
<keyword evidence="2" id="KW-1185">Reference proteome</keyword>
<accession>C8PI05</accession>
<evidence type="ECO:0000313" key="1">
    <source>
        <dbReference type="EMBL" id="EEV17769.1"/>
    </source>
</evidence>
<protein>
    <submittedName>
        <fullName evidence="1">Uncharacterized protein</fullName>
    </submittedName>
</protein>
<comment type="caution">
    <text evidence="1">The sequence shown here is derived from an EMBL/GenBank/DDBJ whole genome shotgun (WGS) entry which is preliminary data.</text>
</comment>
<dbReference type="AlphaFoldDB" id="C8PI05"/>
<proteinExistence type="predicted"/>
<dbReference type="EMBL" id="ACYG01000024">
    <property type="protein sequence ID" value="EEV17769.1"/>
    <property type="molecule type" value="Genomic_DNA"/>
</dbReference>